<reference evidence="1 2" key="1">
    <citation type="submission" date="2010-05" db="EMBL/GenBank/DDBJ databases">
        <title>Complete sequence of Methanococcus voltae A3.</title>
        <authorList>
            <consortium name="US DOE Joint Genome Institute"/>
            <person name="Lucas S."/>
            <person name="Copeland A."/>
            <person name="Lapidus A."/>
            <person name="Cheng J.-F."/>
            <person name="Bruce D."/>
            <person name="Goodwin L."/>
            <person name="Pitluck S."/>
            <person name="Lowry S."/>
            <person name="Clum A."/>
            <person name="Land M."/>
            <person name="Hauser L."/>
            <person name="Kyrpides N."/>
            <person name="Mikhailova N."/>
            <person name="Whitman W.B."/>
            <person name="Woyke T."/>
        </authorList>
    </citation>
    <scope>NUCLEOTIDE SEQUENCE [LARGE SCALE GENOMIC DNA]</scope>
    <source>
        <strain evidence="2">ATCC BAA-1334 / A3</strain>
    </source>
</reference>
<gene>
    <name evidence="1" type="ordered locus">Mvol_0627</name>
</gene>
<dbReference type="InterPro" id="IPR035985">
    <property type="entry name" value="Ubiquitin-activating_enz"/>
</dbReference>
<dbReference type="InParanoid" id="D7DT26"/>
<dbReference type="HOGENOM" id="CLU_1346434_0_0_2"/>
<name>D7DT26_METV3</name>
<evidence type="ECO:0000313" key="1">
    <source>
        <dbReference type="EMBL" id="ADI36286.1"/>
    </source>
</evidence>
<dbReference type="STRING" id="456320.Mvol_0627"/>
<sequence>MGILETKNKNKDINKDINKDNIQILEDNLKPKGTITVLGAGRLGVRVVMDLLEVHRGGFEKIQVFDGAKIDKNDIIHRKYGAKVGEYKSKFLEDFYPGKVEAISEHINATNIDKINGNIIVSVIAGGNTLKIRESVLNYALMNKKQFISTNGVFGIEKPVKVEMSQEATGPVEYMKNMPNHIVIGTGGLIRDNEPITPYTLDKMSELIVKTSLILKKD</sequence>
<dbReference type="Proteomes" id="UP000007722">
    <property type="component" value="Chromosome"/>
</dbReference>
<organism evidence="1 2">
    <name type="scientific">Methanococcus voltae (strain ATCC BAA-1334 / A3)</name>
    <dbReference type="NCBI Taxonomy" id="456320"/>
    <lineage>
        <taxon>Archaea</taxon>
        <taxon>Methanobacteriati</taxon>
        <taxon>Methanobacteriota</taxon>
        <taxon>Methanomada group</taxon>
        <taxon>Methanococci</taxon>
        <taxon>Methanococcales</taxon>
        <taxon>Methanococcaceae</taxon>
        <taxon>Methanococcus</taxon>
    </lineage>
</organism>
<proteinExistence type="predicted"/>
<dbReference type="eggNOG" id="arCOG01677">
    <property type="taxonomic scope" value="Archaea"/>
</dbReference>
<dbReference type="KEGG" id="mvo:Mvol_0627"/>
<dbReference type="GO" id="GO:0008641">
    <property type="term" value="F:ubiquitin-like modifier activating enzyme activity"/>
    <property type="evidence" value="ECO:0007669"/>
    <property type="project" value="InterPro"/>
</dbReference>
<dbReference type="EMBL" id="CP002057">
    <property type="protein sequence ID" value="ADI36286.1"/>
    <property type="molecule type" value="Genomic_DNA"/>
</dbReference>
<dbReference type="Gene3D" id="3.40.50.720">
    <property type="entry name" value="NAD(P)-binding Rossmann-like Domain"/>
    <property type="match status" value="1"/>
</dbReference>
<accession>D7DT26</accession>
<protein>
    <submittedName>
        <fullName evidence="1">UBA/THIF-type NAD/FAD binding protein</fullName>
    </submittedName>
</protein>
<dbReference type="SUPFAM" id="SSF69572">
    <property type="entry name" value="Activating enzymes of the ubiquitin-like proteins"/>
    <property type="match status" value="1"/>
</dbReference>
<evidence type="ECO:0000313" key="2">
    <source>
        <dbReference type="Proteomes" id="UP000007722"/>
    </source>
</evidence>
<keyword evidence="2" id="KW-1185">Reference proteome</keyword>
<dbReference type="OrthoDB" id="63188at2157"/>
<dbReference type="AlphaFoldDB" id="D7DT26"/>